<feature type="compositionally biased region" description="Low complexity" evidence="6">
    <location>
        <begin position="307"/>
        <end position="321"/>
    </location>
</feature>
<reference evidence="9 10" key="1">
    <citation type="journal article" date="2011" name="J. Gen. Appl. Microbiol.">
        <title>Draft genome sequencing of the enigmatic yeast Saitoella complicata.</title>
        <authorList>
            <person name="Nishida H."/>
            <person name="Hamamoto M."/>
            <person name="Sugiyama J."/>
        </authorList>
    </citation>
    <scope>NUCLEOTIDE SEQUENCE [LARGE SCALE GENOMIC DNA]</scope>
    <source>
        <strain evidence="9 10">NRRL Y-17804</strain>
    </source>
</reference>
<dbReference type="GO" id="GO:1990481">
    <property type="term" value="P:mRNA pseudouridine synthesis"/>
    <property type="evidence" value="ECO:0007669"/>
    <property type="project" value="TreeGrafter"/>
</dbReference>
<evidence type="ECO:0000256" key="2">
    <source>
        <dbReference type="ARBA" id="ARBA00008999"/>
    </source>
</evidence>
<comment type="similarity">
    <text evidence="2">Belongs to the pseudouridine synthase TruB family.</text>
</comment>
<reference evidence="9 10" key="3">
    <citation type="journal article" date="2015" name="Genome Announc.">
        <title>Draft Genome Sequence of the Archiascomycetous Yeast Saitoella complicata.</title>
        <authorList>
            <person name="Yamauchi K."/>
            <person name="Kondo S."/>
            <person name="Hamamoto M."/>
            <person name="Takahashi Y."/>
            <person name="Ogura Y."/>
            <person name="Hayashi T."/>
            <person name="Nishida H."/>
        </authorList>
    </citation>
    <scope>NUCLEOTIDE SEQUENCE [LARGE SCALE GENOMIC DNA]</scope>
    <source>
        <strain evidence="9 10">NRRL Y-17804</strain>
    </source>
</reference>
<keyword evidence="5" id="KW-0413">Isomerase</keyword>
<feature type="domain" description="Pseudouridine synthase II N-terminal" evidence="7">
    <location>
        <begin position="140"/>
        <end position="271"/>
    </location>
</feature>
<organism evidence="9 10">
    <name type="scientific">Saitoella complicata (strain BCRC 22490 / CBS 7301 / JCM 7358 / NBRC 10748 / NRRL Y-17804)</name>
    <dbReference type="NCBI Taxonomy" id="698492"/>
    <lineage>
        <taxon>Eukaryota</taxon>
        <taxon>Fungi</taxon>
        <taxon>Dikarya</taxon>
        <taxon>Ascomycota</taxon>
        <taxon>Taphrinomycotina</taxon>
        <taxon>Taphrinomycotina incertae sedis</taxon>
        <taxon>Saitoella</taxon>
    </lineage>
</organism>
<evidence type="ECO:0000313" key="9">
    <source>
        <dbReference type="EMBL" id="GAO45772.1"/>
    </source>
</evidence>
<dbReference type="GO" id="GO:0003723">
    <property type="term" value="F:RNA binding"/>
    <property type="evidence" value="ECO:0007669"/>
    <property type="project" value="InterPro"/>
</dbReference>
<dbReference type="GO" id="GO:0006400">
    <property type="term" value="P:tRNA modification"/>
    <property type="evidence" value="ECO:0007669"/>
    <property type="project" value="TreeGrafter"/>
</dbReference>
<evidence type="ECO:0000256" key="5">
    <source>
        <dbReference type="ARBA" id="ARBA00023235"/>
    </source>
</evidence>
<keyword evidence="4" id="KW-0819">tRNA processing</keyword>
<feature type="compositionally biased region" description="Low complexity" evidence="6">
    <location>
        <begin position="348"/>
        <end position="363"/>
    </location>
</feature>
<dbReference type="Proteomes" id="UP000033140">
    <property type="component" value="Unassembled WGS sequence"/>
</dbReference>
<dbReference type="Gene3D" id="3.30.2350.10">
    <property type="entry name" value="Pseudouridine synthase"/>
    <property type="match status" value="1"/>
</dbReference>
<feature type="compositionally biased region" description="Basic and acidic residues" evidence="6">
    <location>
        <begin position="337"/>
        <end position="346"/>
    </location>
</feature>
<dbReference type="InterPro" id="IPR002501">
    <property type="entry name" value="PsdUridine_synth_N"/>
</dbReference>
<feature type="compositionally biased region" description="Low complexity" evidence="6">
    <location>
        <begin position="481"/>
        <end position="499"/>
    </location>
</feature>
<feature type="compositionally biased region" description="Basic and acidic residues" evidence="6">
    <location>
        <begin position="287"/>
        <end position="306"/>
    </location>
</feature>
<evidence type="ECO:0000259" key="8">
    <source>
        <dbReference type="Pfam" id="PF16198"/>
    </source>
</evidence>
<comment type="catalytic activity">
    <reaction evidence="1">
        <text>a uridine in mRNA = a pseudouridine in mRNA</text>
        <dbReference type="Rhea" id="RHEA:56644"/>
        <dbReference type="Rhea" id="RHEA-COMP:14658"/>
        <dbReference type="Rhea" id="RHEA-COMP:14659"/>
        <dbReference type="ChEBI" id="CHEBI:65314"/>
        <dbReference type="ChEBI" id="CHEBI:65315"/>
    </reaction>
</comment>
<dbReference type="PANTHER" id="PTHR13767:SF2">
    <property type="entry name" value="PSEUDOURIDYLATE SYNTHASE TRUB1"/>
    <property type="match status" value="1"/>
</dbReference>
<dbReference type="SUPFAM" id="SSF55120">
    <property type="entry name" value="Pseudouridine synthase"/>
    <property type="match status" value="1"/>
</dbReference>
<dbReference type="STRING" id="698492.A0A0E9N753"/>
<evidence type="ECO:0000256" key="1">
    <source>
        <dbReference type="ARBA" id="ARBA00001166"/>
    </source>
</evidence>
<dbReference type="InterPro" id="IPR014780">
    <property type="entry name" value="tRNA_psdUridine_synth_TruB"/>
</dbReference>
<dbReference type="AlphaFoldDB" id="A0A0E9N753"/>
<feature type="compositionally biased region" description="Polar residues" evidence="6">
    <location>
        <begin position="40"/>
        <end position="57"/>
    </location>
</feature>
<feature type="region of interest" description="Disordered" evidence="6">
    <location>
        <begin position="40"/>
        <end position="61"/>
    </location>
</feature>
<feature type="region of interest" description="Disordered" evidence="6">
    <location>
        <begin position="481"/>
        <end position="515"/>
    </location>
</feature>
<evidence type="ECO:0000256" key="4">
    <source>
        <dbReference type="ARBA" id="ARBA00022694"/>
    </source>
</evidence>
<accession>A0A0E9N753</accession>
<evidence type="ECO:0000256" key="6">
    <source>
        <dbReference type="SAM" id="MobiDB-lite"/>
    </source>
</evidence>
<dbReference type="EMBL" id="BACD03000001">
    <property type="protein sequence ID" value="GAO45772.1"/>
    <property type="molecule type" value="Genomic_DNA"/>
</dbReference>
<evidence type="ECO:0000259" key="7">
    <source>
        <dbReference type="Pfam" id="PF01509"/>
    </source>
</evidence>
<evidence type="ECO:0000256" key="3">
    <source>
        <dbReference type="ARBA" id="ARBA00012787"/>
    </source>
</evidence>
<evidence type="ECO:0000313" key="10">
    <source>
        <dbReference type="Proteomes" id="UP000033140"/>
    </source>
</evidence>
<dbReference type="OMA" id="FAINKPC"/>
<dbReference type="EC" id="5.4.99.25" evidence="3"/>
<name>A0A0E9N753_SAICN</name>
<protein>
    <recommendedName>
        <fullName evidence="3">tRNA pseudouridine(55) synthase</fullName>
        <ecNumber evidence="3">5.4.99.25</ecNumber>
    </recommendedName>
</protein>
<feature type="domain" description="tRNA pseudouridylate synthase B C-terminal" evidence="8">
    <location>
        <begin position="388"/>
        <end position="424"/>
    </location>
</feature>
<sequence>MPIRIGNSAAFKELGEKIFEKPPVTQERVGFLSRAFKGLRNTQESESQTSYPRNNGLENRDYYSRTPAEYQDLHVRKRYHESQEMENKGDQNYISGLFAVNKPSGHLTSASITNRVKYLLSKSPNFAKEWPGGKRRSKKTSYAKLGHGGTLDPLASGIMVLGVNDGTKELSSMLNCSKDYTATVLLGSATDTYDSQGKIVTRAPWEHITPEMIDEALAKFRGPILQKPPIYSACKVDGKKLYEYARYGIPLPRPIEARPVTIFKLEWSGWKNGGEHEYCEPEEADEETKKQAKRVEQLVKESEERAASPAAVAAAESVNETAGEKRTLEESETTDEPSAKKQKDDAGEPAAAASETATTSEETPAPKKPSSAPCFQIHMSCSGGTYVRTIAHDLSLALGSAGHVVQLHRSRQGPFDSSDAIPWEWFDGKNGEGKKWGDEALDKWEEAVVGACRKWREAQDSGGMLNVNPGAAKVGDVADGAAAAPEVPAVASEAPVVSGEQAKPTSPRAQKHLFV</sequence>
<feature type="region of interest" description="Disordered" evidence="6">
    <location>
        <begin position="278"/>
        <end position="373"/>
    </location>
</feature>
<dbReference type="GO" id="GO:0160148">
    <property type="term" value="F:tRNA pseudouridine(55) synthase activity"/>
    <property type="evidence" value="ECO:0007669"/>
    <property type="project" value="UniProtKB-EC"/>
</dbReference>
<dbReference type="InterPro" id="IPR032819">
    <property type="entry name" value="TruB_C"/>
</dbReference>
<dbReference type="PANTHER" id="PTHR13767">
    <property type="entry name" value="TRNA-PSEUDOURIDINE SYNTHASE"/>
    <property type="match status" value="1"/>
</dbReference>
<dbReference type="GO" id="GO:0005634">
    <property type="term" value="C:nucleus"/>
    <property type="evidence" value="ECO:0007669"/>
    <property type="project" value="TreeGrafter"/>
</dbReference>
<dbReference type="Pfam" id="PF16198">
    <property type="entry name" value="TruB_C_2"/>
    <property type="match status" value="1"/>
</dbReference>
<comment type="caution">
    <text evidence="9">The sequence shown here is derived from an EMBL/GenBank/DDBJ whole genome shotgun (WGS) entry which is preliminary data.</text>
</comment>
<dbReference type="InterPro" id="IPR020103">
    <property type="entry name" value="PsdUridine_synth_cat_dom_sf"/>
</dbReference>
<dbReference type="Pfam" id="PF01509">
    <property type="entry name" value="TruB_N"/>
    <property type="match status" value="1"/>
</dbReference>
<keyword evidence="10" id="KW-1185">Reference proteome</keyword>
<dbReference type="HAMAP" id="MF_01080">
    <property type="entry name" value="TruB_bact"/>
    <property type="match status" value="1"/>
</dbReference>
<proteinExistence type="inferred from homology"/>
<reference evidence="9 10" key="2">
    <citation type="journal article" date="2014" name="J. Gen. Appl. Microbiol.">
        <title>The early diverging ascomycetous budding yeast Saitoella complicata has three histone deacetylases belonging to the Clr6, Hos2, and Rpd3 lineages.</title>
        <authorList>
            <person name="Nishida H."/>
            <person name="Matsumoto T."/>
            <person name="Kondo S."/>
            <person name="Hamamoto M."/>
            <person name="Yoshikawa H."/>
        </authorList>
    </citation>
    <scope>NUCLEOTIDE SEQUENCE [LARGE SCALE GENOMIC DNA]</scope>
    <source>
        <strain evidence="9 10">NRRL Y-17804</strain>
    </source>
</reference>
<gene>
    <name evidence="9" type="ORF">G7K_0024-t1</name>
</gene>